<sequence>MAVSPRAVVIPRIDAEFVDQAGVAVDAPSTWRAQVPMASAVAQTDPLPHFNAAVQAGGSAHLGIQTDAASLAGAAATAVEDSELIPMLRAALPLFEEALAENDANARLFDDMDTEGEGTTTAECVHTLNPAGSDWEDLYSQLVVTAVTWNATGYVIQRRGTYSQGYATGHVSNLVF</sequence>
<dbReference type="Proteomes" id="UP000660262">
    <property type="component" value="Unassembled WGS sequence"/>
</dbReference>
<name>A0A830HY14_9CHLO</name>
<evidence type="ECO:0000313" key="1">
    <source>
        <dbReference type="EMBL" id="GHP10321.1"/>
    </source>
</evidence>
<comment type="caution">
    <text evidence="1">The sequence shown here is derived from an EMBL/GenBank/DDBJ whole genome shotgun (WGS) entry which is preliminary data.</text>
</comment>
<keyword evidence="2" id="KW-1185">Reference proteome</keyword>
<dbReference type="EMBL" id="BNJQ01000029">
    <property type="protein sequence ID" value="GHP10321.1"/>
    <property type="molecule type" value="Genomic_DNA"/>
</dbReference>
<dbReference type="AlphaFoldDB" id="A0A830HY14"/>
<accession>A0A830HY14</accession>
<proteinExistence type="predicted"/>
<evidence type="ECO:0000313" key="2">
    <source>
        <dbReference type="Proteomes" id="UP000660262"/>
    </source>
</evidence>
<reference evidence="1" key="1">
    <citation type="submission" date="2020-10" db="EMBL/GenBank/DDBJ databases">
        <title>Unveiling of a novel bifunctional photoreceptor, Dualchrome1, isolated from a cosmopolitan green alga.</title>
        <authorList>
            <person name="Suzuki S."/>
            <person name="Kawachi M."/>
        </authorList>
    </citation>
    <scope>NUCLEOTIDE SEQUENCE</scope>
    <source>
        <strain evidence="1">NIES 2893</strain>
    </source>
</reference>
<organism evidence="1 2">
    <name type="scientific">Pycnococcus provasolii</name>
    <dbReference type="NCBI Taxonomy" id="41880"/>
    <lineage>
        <taxon>Eukaryota</taxon>
        <taxon>Viridiplantae</taxon>
        <taxon>Chlorophyta</taxon>
        <taxon>Pseudoscourfieldiophyceae</taxon>
        <taxon>Pseudoscourfieldiales</taxon>
        <taxon>Pycnococcaceae</taxon>
        <taxon>Pycnococcus</taxon>
    </lineage>
</organism>
<gene>
    <name evidence="1" type="ORF">PPROV_000905200</name>
</gene>
<protein>
    <submittedName>
        <fullName evidence="1">Uncharacterized protein</fullName>
    </submittedName>
</protein>